<feature type="compositionally biased region" description="Basic and acidic residues" evidence="1">
    <location>
        <begin position="48"/>
        <end position="59"/>
    </location>
</feature>
<dbReference type="RefSeq" id="WP_158527956.1">
    <property type="nucleotide sequence ID" value="NZ_QKZJ01000007.1"/>
</dbReference>
<dbReference type="AlphaFoldDB" id="A0A1I3SFP8"/>
<protein>
    <submittedName>
        <fullName evidence="2">Uncharacterized protein</fullName>
    </submittedName>
</protein>
<feature type="region of interest" description="Disordered" evidence="1">
    <location>
        <begin position="47"/>
        <end position="69"/>
    </location>
</feature>
<dbReference type="EMBL" id="FORY01000006">
    <property type="protein sequence ID" value="SFJ57633.1"/>
    <property type="molecule type" value="Genomic_DNA"/>
</dbReference>
<organism evidence="2 3">
    <name type="scientific">Celeribacter halophilus</name>
    <dbReference type="NCBI Taxonomy" id="576117"/>
    <lineage>
        <taxon>Bacteria</taxon>
        <taxon>Pseudomonadati</taxon>
        <taxon>Pseudomonadota</taxon>
        <taxon>Alphaproteobacteria</taxon>
        <taxon>Rhodobacterales</taxon>
        <taxon>Roseobacteraceae</taxon>
        <taxon>Celeribacter</taxon>
    </lineage>
</organism>
<gene>
    <name evidence="2" type="ORF">SAMN04488138_106200</name>
</gene>
<evidence type="ECO:0000313" key="2">
    <source>
        <dbReference type="EMBL" id="SFJ57633.1"/>
    </source>
</evidence>
<name>A0A1I3SFP8_9RHOB</name>
<dbReference type="GeneID" id="98667178"/>
<evidence type="ECO:0000256" key="1">
    <source>
        <dbReference type="SAM" id="MobiDB-lite"/>
    </source>
</evidence>
<dbReference type="Proteomes" id="UP000183299">
    <property type="component" value="Unassembled WGS sequence"/>
</dbReference>
<sequence length="69" mass="7162">MRNDWILDVLEDLRSFADQSGMKASAEQLADTCLVVAAELSSTSSDVLPERAGGHEDGIARLSGGSPGG</sequence>
<proteinExistence type="predicted"/>
<keyword evidence="3" id="KW-1185">Reference proteome</keyword>
<dbReference type="STRING" id="576117.SAMN04488138_106200"/>
<reference evidence="2 3" key="1">
    <citation type="submission" date="2016-10" db="EMBL/GenBank/DDBJ databases">
        <authorList>
            <person name="de Groot N.N."/>
        </authorList>
    </citation>
    <scope>NUCLEOTIDE SEQUENCE [LARGE SCALE GENOMIC DNA]</scope>
    <source>
        <strain evidence="2 3">CGMCC 1.8891</strain>
    </source>
</reference>
<accession>A0A1I3SFP8</accession>
<evidence type="ECO:0000313" key="3">
    <source>
        <dbReference type="Proteomes" id="UP000183299"/>
    </source>
</evidence>